<name>A0ABR1BEA2_POLSC</name>
<organism evidence="2 3">
    <name type="scientific">Polyplax serrata</name>
    <name type="common">Common mouse louse</name>
    <dbReference type="NCBI Taxonomy" id="468196"/>
    <lineage>
        <taxon>Eukaryota</taxon>
        <taxon>Metazoa</taxon>
        <taxon>Ecdysozoa</taxon>
        <taxon>Arthropoda</taxon>
        <taxon>Hexapoda</taxon>
        <taxon>Insecta</taxon>
        <taxon>Pterygota</taxon>
        <taxon>Neoptera</taxon>
        <taxon>Paraneoptera</taxon>
        <taxon>Psocodea</taxon>
        <taxon>Troctomorpha</taxon>
        <taxon>Phthiraptera</taxon>
        <taxon>Anoplura</taxon>
        <taxon>Polyplacidae</taxon>
        <taxon>Polyplax</taxon>
    </lineage>
</organism>
<evidence type="ECO:0000313" key="3">
    <source>
        <dbReference type="Proteomes" id="UP001359485"/>
    </source>
</evidence>
<comment type="caution">
    <text evidence="2">The sequence shown here is derived from an EMBL/GenBank/DDBJ whole genome shotgun (WGS) entry which is preliminary data.</text>
</comment>
<dbReference type="Gene3D" id="3.40.50.720">
    <property type="entry name" value="NAD(P)-binding Rossmann-like Domain"/>
    <property type="match status" value="1"/>
</dbReference>
<dbReference type="EMBL" id="JAWJWF010000001">
    <property type="protein sequence ID" value="KAK6641761.1"/>
    <property type="molecule type" value="Genomic_DNA"/>
</dbReference>
<dbReference type="PANTHER" id="PTHR43313">
    <property type="entry name" value="SHORT-CHAIN DEHYDROGENASE/REDUCTASE FAMILY 9C"/>
    <property type="match status" value="1"/>
</dbReference>
<protein>
    <recommendedName>
        <fullName evidence="4">D-beta-hydroxybutyrate dehydrogenase, mitochondrial</fullName>
    </recommendedName>
</protein>
<feature type="transmembrane region" description="Helical" evidence="1">
    <location>
        <begin position="57"/>
        <end position="75"/>
    </location>
</feature>
<keyword evidence="1" id="KW-0812">Transmembrane</keyword>
<dbReference type="InterPro" id="IPR036291">
    <property type="entry name" value="NAD(P)-bd_dom_sf"/>
</dbReference>
<reference evidence="2 3" key="1">
    <citation type="submission" date="2023-09" db="EMBL/GenBank/DDBJ databases">
        <title>Genomes of two closely related lineages of the louse Polyplax serrata with different host specificities.</title>
        <authorList>
            <person name="Martinu J."/>
            <person name="Tarabai H."/>
            <person name="Stefka J."/>
            <person name="Hypsa V."/>
        </authorList>
    </citation>
    <scope>NUCLEOTIDE SEQUENCE [LARGE SCALE GENOMIC DNA]</scope>
    <source>
        <strain evidence="2">98ZLc_SE</strain>
    </source>
</reference>
<dbReference type="PRINTS" id="PR00081">
    <property type="entry name" value="GDHRDH"/>
</dbReference>
<dbReference type="SUPFAM" id="SSF51735">
    <property type="entry name" value="NAD(P)-binding Rossmann-fold domains"/>
    <property type="match status" value="1"/>
</dbReference>
<evidence type="ECO:0000256" key="1">
    <source>
        <dbReference type="SAM" id="Phobius"/>
    </source>
</evidence>
<dbReference type="PANTHER" id="PTHR43313:SF50">
    <property type="entry name" value="GH26015P"/>
    <property type="match status" value="1"/>
</dbReference>
<gene>
    <name evidence="2" type="ORF">RUM44_013476</name>
</gene>
<keyword evidence="1" id="KW-0472">Membrane</keyword>
<sequence>MVEKKQEKPKVKAKPDRQQELPWDLLDRCFLPILFSHASAIIISTVLNTLYISQVSAFSLFLLFVICSLAAVLFYHNLKVSAAGKSVLVTSCDSKLGIALVKQLDELGFTVFAGFCKKNDEAEKLKEVTSGRLHIIEFDVTNERQILNAYSYIKKNLPEKSSGLWALVSCAQSAAFGEVEWVPMPVFREAIEVNLLSLINVTQTFLPLIRKSKGRIINVVSILGRISSPVRAPFCSTTFGVEGFSECLRLEMRRWGVDVVVVEPGDYTTGNLWFNDSKILQDARNMWKQMPDQTKEEYGKDYFEYKVRTLQEYTKGPVTDLIPVVRSLTDAVCRTFPLPRYTPVTRDEKIRTFVSDHLPRSVYDIIYN</sequence>
<dbReference type="Pfam" id="PF00106">
    <property type="entry name" value="adh_short"/>
    <property type="match status" value="1"/>
</dbReference>
<keyword evidence="1" id="KW-1133">Transmembrane helix</keyword>
<accession>A0ABR1BEA2</accession>
<evidence type="ECO:0008006" key="4">
    <source>
        <dbReference type="Google" id="ProtNLM"/>
    </source>
</evidence>
<dbReference type="Proteomes" id="UP001359485">
    <property type="component" value="Unassembled WGS sequence"/>
</dbReference>
<dbReference type="InterPro" id="IPR002347">
    <property type="entry name" value="SDR_fam"/>
</dbReference>
<keyword evidence="3" id="KW-1185">Reference proteome</keyword>
<proteinExistence type="predicted"/>
<feature type="transmembrane region" description="Helical" evidence="1">
    <location>
        <begin position="29"/>
        <end position="51"/>
    </location>
</feature>
<evidence type="ECO:0000313" key="2">
    <source>
        <dbReference type="EMBL" id="KAK6641761.1"/>
    </source>
</evidence>